<sequence length="163" mass="17344">MLSKAKSHVGAFVRVGKKGTNHGQEERLPPQTPRALEPLGSERGHLALRRRTIHQPDGVSSGLSPEKSRQATGAQQRTDTFEDGAVAAFCNTIVLRGVVHSELLAGTLRFQLCFAEGLEVAIGTLSLVLSAKEVDEGVAGVVVGEGRYGPRCRILKLARLGAP</sequence>
<protein>
    <submittedName>
        <fullName evidence="2">Uncharacterized protein</fullName>
    </submittedName>
</protein>
<dbReference type="Proteomes" id="UP001556367">
    <property type="component" value="Unassembled WGS sequence"/>
</dbReference>
<name>A0ABR3IPM8_9AGAR</name>
<comment type="caution">
    <text evidence="2">The sequence shown here is derived from an EMBL/GenBank/DDBJ whole genome shotgun (WGS) entry which is preliminary data.</text>
</comment>
<evidence type="ECO:0000256" key="1">
    <source>
        <dbReference type="SAM" id="MobiDB-lite"/>
    </source>
</evidence>
<accession>A0ABR3IPM8</accession>
<dbReference type="EMBL" id="JASNQZ010000018">
    <property type="protein sequence ID" value="KAL0945250.1"/>
    <property type="molecule type" value="Genomic_DNA"/>
</dbReference>
<keyword evidence="3" id="KW-1185">Reference proteome</keyword>
<evidence type="ECO:0000313" key="2">
    <source>
        <dbReference type="EMBL" id="KAL0945250.1"/>
    </source>
</evidence>
<organism evidence="2 3">
    <name type="scientific">Hohenbuehelia grisea</name>
    <dbReference type="NCBI Taxonomy" id="104357"/>
    <lineage>
        <taxon>Eukaryota</taxon>
        <taxon>Fungi</taxon>
        <taxon>Dikarya</taxon>
        <taxon>Basidiomycota</taxon>
        <taxon>Agaricomycotina</taxon>
        <taxon>Agaricomycetes</taxon>
        <taxon>Agaricomycetidae</taxon>
        <taxon>Agaricales</taxon>
        <taxon>Pleurotineae</taxon>
        <taxon>Pleurotaceae</taxon>
        <taxon>Hohenbuehelia</taxon>
    </lineage>
</organism>
<evidence type="ECO:0000313" key="3">
    <source>
        <dbReference type="Proteomes" id="UP001556367"/>
    </source>
</evidence>
<gene>
    <name evidence="2" type="ORF">HGRIS_000761</name>
</gene>
<reference evidence="3" key="1">
    <citation type="submission" date="2024-06" db="EMBL/GenBank/DDBJ databases">
        <title>Multi-omics analyses provide insights into the biosynthesis of the anticancer antibiotic pleurotin in Hohenbuehelia grisea.</title>
        <authorList>
            <person name="Weaver J.A."/>
            <person name="Alberti F."/>
        </authorList>
    </citation>
    <scope>NUCLEOTIDE SEQUENCE [LARGE SCALE GENOMIC DNA]</scope>
    <source>
        <strain evidence="3">T-177</strain>
    </source>
</reference>
<feature type="region of interest" description="Disordered" evidence="1">
    <location>
        <begin position="1"/>
        <end position="77"/>
    </location>
</feature>
<proteinExistence type="predicted"/>